<proteinExistence type="predicted"/>
<evidence type="ECO:0000259" key="5">
    <source>
        <dbReference type="Pfam" id="PF00296"/>
    </source>
</evidence>
<evidence type="ECO:0000313" key="7">
    <source>
        <dbReference type="Proteomes" id="UP001218629"/>
    </source>
</evidence>
<dbReference type="RefSeq" id="WP_275306709.1">
    <property type="nucleotide sequence ID" value="NZ_CP095749.1"/>
</dbReference>
<protein>
    <submittedName>
        <fullName evidence="6">LLM class flavin-dependent oxidoreductase</fullName>
    </submittedName>
</protein>
<gene>
    <name evidence="6" type="ORF">MOV08_06900</name>
</gene>
<feature type="domain" description="Luciferase-like" evidence="5">
    <location>
        <begin position="13"/>
        <end position="181"/>
    </location>
</feature>
<evidence type="ECO:0000256" key="2">
    <source>
        <dbReference type="ARBA" id="ARBA00022643"/>
    </source>
</evidence>
<evidence type="ECO:0000256" key="1">
    <source>
        <dbReference type="ARBA" id="ARBA00022630"/>
    </source>
</evidence>
<dbReference type="InterPro" id="IPR011251">
    <property type="entry name" value="Luciferase-like_dom"/>
</dbReference>
<dbReference type="SUPFAM" id="SSF51679">
    <property type="entry name" value="Bacterial luciferase-like"/>
    <property type="match status" value="1"/>
</dbReference>
<dbReference type="PANTHER" id="PTHR42847:SF4">
    <property type="entry name" value="ALKANESULFONATE MONOOXYGENASE-RELATED"/>
    <property type="match status" value="1"/>
</dbReference>
<keyword evidence="1" id="KW-0285">Flavoprotein</keyword>
<keyword evidence="2" id="KW-0288">FMN</keyword>
<dbReference type="Proteomes" id="UP001218629">
    <property type="component" value="Chromosome"/>
</dbReference>
<dbReference type="Gene3D" id="3.20.20.30">
    <property type="entry name" value="Luciferase-like domain"/>
    <property type="match status" value="1"/>
</dbReference>
<sequence length="272" mass="29848">MQLGVNVPNFGPGTDPGILREWARITEGLGFDLLMVSDHVAVTPDVAKRYPETFYEPFTTLSWLAGLTTRLRLGTTVLVLPYRHPLLVARMAANLNQLSGGRFVLGVGVGWAREEFDALGVPFTARGRLTDEYLGALREAWHTEIGDGACPIPVWVGGHSEAAIRRTVRFGDAWHPLRLSLPQMRSVLTNHSLPAFAPRIALRMTDTPVDAPERPAGVGSVEQILDDLGQLRLLGADTVVLDPYHGDPEETRRPEAAWRALTAVATHRRTPS</sequence>
<dbReference type="PANTHER" id="PTHR42847">
    <property type="entry name" value="ALKANESULFONATE MONOOXYGENASE"/>
    <property type="match status" value="1"/>
</dbReference>
<dbReference type="InterPro" id="IPR050172">
    <property type="entry name" value="SsuD_RutA_monooxygenase"/>
</dbReference>
<name>A0ABY8A299_9ACTN</name>
<accession>A0ABY8A299</accession>
<keyword evidence="4" id="KW-0503">Monooxygenase</keyword>
<organism evidence="6 7">
    <name type="scientific">Streptomyces yunnanensis</name>
    <dbReference type="NCBI Taxonomy" id="156453"/>
    <lineage>
        <taxon>Bacteria</taxon>
        <taxon>Bacillati</taxon>
        <taxon>Actinomycetota</taxon>
        <taxon>Actinomycetes</taxon>
        <taxon>Kitasatosporales</taxon>
        <taxon>Streptomycetaceae</taxon>
        <taxon>Streptomyces</taxon>
    </lineage>
</organism>
<evidence type="ECO:0000256" key="4">
    <source>
        <dbReference type="ARBA" id="ARBA00023033"/>
    </source>
</evidence>
<keyword evidence="3" id="KW-0560">Oxidoreductase</keyword>
<evidence type="ECO:0000256" key="3">
    <source>
        <dbReference type="ARBA" id="ARBA00023002"/>
    </source>
</evidence>
<evidence type="ECO:0000313" key="6">
    <source>
        <dbReference type="EMBL" id="WEB39053.1"/>
    </source>
</evidence>
<dbReference type="Pfam" id="PF00296">
    <property type="entry name" value="Bac_luciferase"/>
    <property type="match status" value="1"/>
</dbReference>
<keyword evidence="7" id="KW-1185">Reference proteome</keyword>
<dbReference type="InterPro" id="IPR036661">
    <property type="entry name" value="Luciferase-like_sf"/>
</dbReference>
<reference evidence="6 7" key="1">
    <citation type="submission" date="2022-03" db="EMBL/GenBank/DDBJ databases">
        <title>Streptomyces yunnanensis P86,complete genome.</title>
        <authorList>
            <person name="Chen S."/>
            <person name="Zhang Q."/>
        </authorList>
    </citation>
    <scope>NUCLEOTIDE SEQUENCE [LARGE SCALE GENOMIC DNA]</scope>
    <source>
        <strain evidence="6 7">P86</strain>
    </source>
</reference>
<dbReference type="EMBL" id="CP095749">
    <property type="protein sequence ID" value="WEB39053.1"/>
    <property type="molecule type" value="Genomic_DNA"/>
</dbReference>